<dbReference type="Proteomes" id="UP000054007">
    <property type="component" value="Unassembled WGS sequence"/>
</dbReference>
<organism evidence="4 5">
    <name type="scientific">Cylindrobasidium torrendii FP15055 ss-10</name>
    <dbReference type="NCBI Taxonomy" id="1314674"/>
    <lineage>
        <taxon>Eukaryota</taxon>
        <taxon>Fungi</taxon>
        <taxon>Dikarya</taxon>
        <taxon>Basidiomycota</taxon>
        <taxon>Agaricomycotina</taxon>
        <taxon>Agaricomycetes</taxon>
        <taxon>Agaricomycetidae</taxon>
        <taxon>Agaricales</taxon>
        <taxon>Marasmiineae</taxon>
        <taxon>Physalacriaceae</taxon>
        <taxon>Cylindrobasidium</taxon>
    </lineage>
</organism>
<evidence type="ECO:0000256" key="2">
    <source>
        <dbReference type="ARBA" id="ARBA00022737"/>
    </source>
</evidence>
<protein>
    <recommendedName>
        <fullName evidence="3">CAP-Gly domain-containing protein</fullName>
    </recommendedName>
</protein>
<evidence type="ECO:0000313" key="5">
    <source>
        <dbReference type="Proteomes" id="UP000054007"/>
    </source>
</evidence>
<dbReference type="InterPro" id="IPR036859">
    <property type="entry name" value="CAP-Gly_dom_sf"/>
</dbReference>
<sequence>MSLPAPGTRLWHSGNRGTVRFVGPVDGTSGIWLGVEWDDPARGRHSGTKDGKHYFSCRIPNSGTFLRPSAHIDYGVSFLEALRAKYIDLPQGPDSVEMITLGSSNGAIRVEAANLDKIRQKFSDLSRLREVSLDGRKVVRADDPEAIKNTCANIGGLNLTQNLIPDWDTVAEIASGLPRLVRLELNANRLQPCRNPSAMMTSFEHLKELHLNETLISWTQAQTVICLLPRLEVIELGYNRMDHLIDKGDPITADRSGVTGSFNSLQSLNLDANELCNWEDIISSLQRYKQLSRLILNSNTLQTIPFPTSALQFRPAINFLSLSSNQLNSWTVLDALADWFPMLEILHIHENPFILQDKAMASFARQLIIASIPSLKFLNGTAISSRERTDSELFYISYITRTNPHIEASRQRQHPQLAALRSKHDIPEEAIKQAPASAELMKNRLIALNAYQRLSHSTPIEDVPAAPPVQLRVLPSMQLSTLRQKLRKVAKIKTKDAGVKVWIMRDREQIVELANDRDAQDIGWLGLEQESSIIFEVDQ</sequence>
<dbReference type="Pfam" id="PF01302">
    <property type="entry name" value="CAP_GLY"/>
    <property type="match status" value="1"/>
</dbReference>
<keyword evidence="1" id="KW-0433">Leucine-rich repeat</keyword>
<gene>
    <name evidence="4" type="ORF">CYLTODRAFT_400351</name>
</gene>
<dbReference type="InterPro" id="IPR050333">
    <property type="entry name" value="SLRP"/>
</dbReference>
<dbReference type="PANTHER" id="PTHR45712:SF22">
    <property type="entry name" value="INSULIN-LIKE GROWTH FACTOR-BINDING PROTEIN COMPLEX ACID LABILE SUBUNIT"/>
    <property type="match status" value="1"/>
</dbReference>
<dbReference type="InterPro" id="IPR000938">
    <property type="entry name" value="CAP-Gly_domain"/>
</dbReference>
<dbReference type="OrthoDB" id="5273213at2759"/>
<dbReference type="STRING" id="1314674.A0A0D7B5J8"/>
<dbReference type="SUPFAM" id="SSF52058">
    <property type="entry name" value="L domain-like"/>
    <property type="match status" value="1"/>
</dbReference>
<dbReference type="AlphaFoldDB" id="A0A0D7B5J8"/>
<evidence type="ECO:0000256" key="1">
    <source>
        <dbReference type="ARBA" id="ARBA00022614"/>
    </source>
</evidence>
<evidence type="ECO:0000313" key="4">
    <source>
        <dbReference type="EMBL" id="KIY65490.1"/>
    </source>
</evidence>
<dbReference type="PANTHER" id="PTHR45712">
    <property type="entry name" value="AGAP008170-PA"/>
    <property type="match status" value="1"/>
</dbReference>
<keyword evidence="2" id="KW-0677">Repeat</keyword>
<accession>A0A0D7B5J8</accession>
<name>A0A0D7B5J8_9AGAR</name>
<dbReference type="SUPFAM" id="SSF74924">
    <property type="entry name" value="Cap-Gly domain"/>
    <property type="match status" value="1"/>
</dbReference>
<dbReference type="SMART" id="SM01052">
    <property type="entry name" value="CAP_GLY"/>
    <property type="match status" value="1"/>
</dbReference>
<feature type="domain" description="CAP-Gly" evidence="3">
    <location>
        <begin position="23"/>
        <end position="67"/>
    </location>
</feature>
<dbReference type="Gene3D" id="3.80.10.10">
    <property type="entry name" value="Ribonuclease Inhibitor"/>
    <property type="match status" value="3"/>
</dbReference>
<keyword evidence="5" id="KW-1185">Reference proteome</keyword>
<proteinExistence type="predicted"/>
<dbReference type="InterPro" id="IPR032675">
    <property type="entry name" value="LRR_dom_sf"/>
</dbReference>
<dbReference type="Gene3D" id="2.30.30.190">
    <property type="entry name" value="CAP Gly-rich-like domain"/>
    <property type="match status" value="1"/>
</dbReference>
<reference evidence="4 5" key="1">
    <citation type="journal article" date="2015" name="Fungal Genet. Biol.">
        <title>Evolution of novel wood decay mechanisms in Agaricales revealed by the genome sequences of Fistulina hepatica and Cylindrobasidium torrendii.</title>
        <authorList>
            <person name="Floudas D."/>
            <person name="Held B.W."/>
            <person name="Riley R."/>
            <person name="Nagy L.G."/>
            <person name="Koehler G."/>
            <person name="Ransdell A.S."/>
            <person name="Younus H."/>
            <person name="Chow J."/>
            <person name="Chiniquy J."/>
            <person name="Lipzen A."/>
            <person name="Tritt A."/>
            <person name="Sun H."/>
            <person name="Haridas S."/>
            <person name="LaButti K."/>
            <person name="Ohm R.A."/>
            <person name="Kues U."/>
            <person name="Blanchette R.A."/>
            <person name="Grigoriev I.V."/>
            <person name="Minto R.E."/>
            <person name="Hibbett D.S."/>
        </authorList>
    </citation>
    <scope>NUCLEOTIDE SEQUENCE [LARGE SCALE GENOMIC DNA]</scope>
    <source>
        <strain evidence="4 5">FP15055 ss-10</strain>
    </source>
</reference>
<evidence type="ECO:0000259" key="3">
    <source>
        <dbReference type="PROSITE" id="PS50245"/>
    </source>
</evidence>
<dbReference type="EMBL" id="KN880588">
    <property type="protein sequence ID" value="KIY65490.1"/>
    <property type="molecule type" value="Genomic_DNA"/>
</dbReference>
<dbReference type="PROSITE" id="PS50245">
    <property type="entry name" value="CAP_GLY_2"/>
    <property type="match status" value="1"/>
</dbReference>